<proteinExistence type="predicted"/>
<reference key="2">
    <citation type="submission" date="2011-04" db="EMBL/GenBank/DDBJ databases">
        <title>Complete sequence of chromosome of Haliscomenobacter hydrossis DSM 1100.</title>
        <authorList>
            <consortium name="US DOE Joint Genome Institute (JGI-PGF)"/>
            <person name="Lucas S."/>
            <person name="Han J."/>
            <person name="Lapidus A."/>
            <person name="Bruce D."/>
            <person name="Goodwin L."/>
            <person name="Pitluck S."/>
            <person name="Peters L."/>
            <person name="Kyrpides N."/>
            <person name="Mavromatis K."/>
            <person name="Ivanova N."/>
            <person name="Ovchinnikova G."/>
            <person name="Pagani I."/>
            <person name="Daligault H."/>
            <person name="Detter J.C."/>
            <person name="Han C."/>
            <person name="Land M."/>
            <person name="Hauser L."/>
            <person name="Markowitz V."/>
            <person name="Cheng J.-F."/>
            <person name="Hugenholtz P."/>
            <person name="Woyke T."/>
            <person name="Wu D."/>
            <person name="Verbarg S."/>
            <person name="Frueling A."/>
            <person name="Brambilla E."/>
            <person name="Klenk H.-P."/>
            <person name="Eisen J.A."/>
        </authorList>
    </citation>
    <scope>NUCLEOTIDE SEQUENCE</scope>
    <source>
        <strain>DSM 1100</strain>
    </source>
</reference>
<reference evidence="2 3" key="1">
    <citation type="journal article" date="2011" name="Stand. Genomic Sci.">
        <title>Complete genome sequence of Haliscomenobacter hydrossis type strain (O).</title>
        <authorList>
            <consortium name="US DOE Joint Genome Institute (JGI-PGF)"/>
            <person name="Daligault H."/>
            <person name="Lapidus A."/>
            <person name="Zeytun A."/>
            <person name="Nolan M."/>
            <person name="Lucas S."/>
            <person name="Del Rio T.G."/>
            <person name="Tice H."/>
            <person name="Cheng J.F."/>
            <person name="Tapia R."/>
            <person name="Han C."/>
            <person name="Goodwin L."/>
            <person name="Pitluck S."/>
            <person name="Liolios K."/>
            <person name="Pagani I."/>
            <person name="Ivanova N."/>
            <person name="Huntemann M."/>
            <person name="Mavromatis K."/>
            <person name="Mikhailova N."/>
            <person name="Pati A."/>
            <person name="Chen A."/>
            <person name="Palaniappan K."/>
            <person name="Land M."/>
            <person name="Hauser L."/>
            <person name="Brambilla E.M."/>
            <person name="Rohde M."/>
            <person name="Verbarg S."/>
            <person name="Goker M."/>
            <person name="Bristow J."/>
            <person name="Eisen J.A."/>
            <person name="Markowitz V."/>
            <person name="Hugenholtz P."/>
            <person name="Kyrpides N.C."/>
            <person name="Klenk H.P."/>
            <person name="Woyke T."/>
        </authorList>
    </citation>
    <scope>NUCLEOTIDE SEQUENCE [LARGE SCALE GENOMIC DNA]</scope>
    <source>
        <strain evidence="3">ATCC 27775 / DSM 1100 / LMG 10767 / O</strain>
    </source>
</reference>
<dbReference type="RefSeq" id="WP_013768332.1">
    <property type="nucleotide sequence ID" value="NC_015510.1"/>
</dbReference>
<dbReference type="KEGG" id="hhy:Halhy_5982"/>
<dbReference type="HOGENOM" id="CLU_110625_0_0_10"/>
<gene>
    <name evidence="2" type="ordered locus">Halhy_5982</name>
</gene>
<dbReference type="InterPro" id="IPR045549">
    <property type="entry name" value="bpX4"/>
</dbReference>
<feature type="domain" description="MoxR-vWA-beta-propeller ternary system" evidence="1">
    <location>
        <begin position="4"/>
        <end position="203"/>
    </location>
</feature>
<evidence type="ECO:0000259" key="1">
    <source>
        <dbReference type="Pfam" id="PF19920"/>
    </source>
</evidence>
<dbReference type="OrthoDB" id="886582at2"/>
<dbReference type="STRING" id="760192.Halhy_5982"/>
<dbReference type="Pfam" id="PF19920">
    <property type="entry name" value="bpX4"/>
    <property type="match status" value="1"/>
</dbReference>
<evidence type="ECO:0000313" key="3">
    <source>
        <dbReference type="Proteomes" id="UP000008461"/>
    </source>
</evidence>
<dbReference type="AlphaFoldDB" id="F4L0D2"/>
<sequence>MSSLNQFLSDLWENGKVEVAHEVQPFSPTELLEAQRNLHTFYRQDCLHFPGTAPEFDATAALWSAQYLYRATQFILLRHLNEQAMQEQLMPWMGQTSPAVTYSADLCLRHLPTLLNFAKGLSPADVLVLNLKKTATDWPFSGVGIAEENVQAEELILSHPTLALAYVDRIIAKRLQAKAQQAAILPWVAAALGDHANLLWPEWNH</sequence>
<dbReference type="eggNOG" id="ENOG5032TGP">
    <property type="taxonomic scope" value="Bacteria"/>
</dbReference>
<evidence type="ECO:0000313" key="2">
    <source>
        <dbReference type="EMBL" id="AEE53805.1"/>
    </source>
</evidence>
<name>F4L0D2_HALH1</name>
<dbReference type="EMBL" id="CP002691">
    <property type="protein sequence ID" value="AEE53805.1"/>
    <property type="molecule type" value="Genomic_DNA"/>
</dbReference>
<organism evidence="2 3">
    <name type="scientific">Haliscomenobacter hydrossis (strain ATCC 27775 / DSM 1100 / LMG 10767 / O)</name>
    <dbReference type="NCBI Taxonomy" id="760192"/>
    <lineage>
        <taxon>Bacteria</taxon>
        <taxon>Pseudomonadati</taxon>
        <taxon>Bacteroidota</taxon>
        <taxon>Saprospiria</taxon>
        <taxon>Saprospirales</taxon>
        <taxon>Haliscomenobacteraceae</taxon>
        <taxon>Haliscomenobacter</taxon>
    </lineage>
</organism>
<keyword evidence="3" id="KW-1185">Reference proteome</keyword>
<accession>F4L0D2</accession>
<protein>
    <recommendedName>
        <fullName evidence="1">MoxR-vWA-beta-propeller ternary system domain-containing protein</fullName>
    </recommendedName>
</protein>
<dbReference type="Proteomes" id="UP000008461">
    <property type="component" value="Chromosome"/>
</dbReference>